<dbReference type="STRING" id="1293891.TMES_21045"/>
<name>A0A1Y2KWV3_9PROT</name>
<feature type="transmembrane region" description="Helical" evidence="1">
    <location>
        <begin position="57"/>
        <end position="76"/>
    </location>
</feature>
<reference evidence="2 3" key="1">
    <citation type="submission" date="2014-03" db="EMBL/GenBank/DDBJ databases">
        <title>The draft genome sequence of Thalassospira mesophila JCM 18969.</title>
        <authorList>
            <person name="Lai Q."/>
            <person name="Shao Z."/>
        </authorList>
    </citation>
    <scope>NUCLEOTIDE SEQUENCE [LARGE SCALE GENOMIC DNA]</scope>
    <source>
        <strain evidence="2 3">JCM 18969</strain>
    </source>
</reference>
<gene>
    <name evidence="2" type="ORF">TMES_21045</name>
</gene>
<evidence type="ECO:0000313" key="3">
    <source>
        <dbReference type="Proteomes" id="UP000193391"/>
    </source>
</evidence>
<keyword evidence="1" id="KW-0812">Transmembrane</keyword>
<evidence type="ECO:0000313" key="2">
    <source>
        <dbReference type="EMBL" id="OSQ35504.1"/>
    </source>
</evidence>
<organism evidence="2 3">
    <name type="scientific">Thalassospira mesophila</name>
    <dbReference type="NCBI Taxonomy" id="1293891"/>
    <lineage>
        <taxon>Bacteria</taxon>
        <taxon>Pseudomonadati</taxon>
        <taxon>Pseudomonadota</taxon>
        <taxon>Alphaproteobacteria</taxon>
        <taxon>Rhodospirillales</taxon>
        <taxon>Thalassospiraceae</taxon>
        <taxon>Thalassospira</taxon>
    </lineage>
</organism>
<keyword evidence="1" id="KW-1133">Transmembrane helix</keyword>
<proteinExistence type="predicted"/>
<evidence type="ECO:0000256" key="1">
    <source>
        <dbReference type="SAM" id="Phobius"/>
    </source>
</evidence>
<dbReference type="Proteomes" id="UP000193391">
    <property type="component" value="Unassembled WGS sequence"/>
</dbReference>
<comment type="caution">
    <text evidence="2">The sequence shown here is derived from an EMBL/GenBank/DDBJ whole genome shotgun (WGS) entry which is preliminary data.</text>
</comment>
<feature type="transmembrane region" description="Helical" evidence="1">
    <location>
        <begin position="32"/>
        <end position="51"/>
    </location>
</feature>
<protein>
    <submittedName>
        <fullName evidence="2">Uncharacterized protein</fullName>
    </submittedName>
</protein>
<dbReference type="RefSeq" id="WP_085586307.1">
    <property type="nucleotide sequence ID" value="NZ_JFKA01000018.1"/>
</dbReference>
<dbReference type="AlphaFoldDB" id="A0A1Y2KWV3"/>
<keyword evidence="3" id="KW-1185">Reference proteome</keyword>
<keyword evidence="1" id="KW-0472">Membrane</keyword>
<sequence length="85" mass="9137">MAQPPLRTAAFYHRAEEPIRSPIEITADKTDLLFLLVMLACLAFTAGLLVVAPVAGILLLGLQCLASLLMVVRAVLVCRFDRGAS</sequence>
<accession>A0A1Y2KWV3</accession>
<dbReference type="EMBL" id="JFKA01000018">
    <property type="protein sequence ID" value="OSQ35504.1"/>
    <property type="molecule type" value="Genomic_DNA"/>
</dbReference>